<comment type="caution">
    <text evidence="1">The sequence shown here is derived from an EMBL/GenBank/DDBJ whole genome shotgun (WGS) entry which is preliminary data.</text>
</comment>
<name>G9QLP9_9BACI</name>
<dbReference type="HOGENOM" id="CLU_3305044_0_0_9"/>
<dbReference type="AlphaFoldDB" id="G9QLP9"/>
<sequence length="39" mass="4551">MFDVAAFFSYLNREWTKGIEVGMVKRNRELITIKGAVLF</sequence>
<accession>G9QLP9</accession>
<dbReference type="PATRIC" id="fig|665952.3.peg.1986"/>
<dbReference type="Proteomes" id="UP000011747">
    <property type="component" value="Unassembled WGS sequence"/>
</dbReference>
<dbReference type="EMBL" id="ACWF01000104">
    <property type="protein sequence ID" value="EHL77917.1"/>
    <property type="molecule type" value="Genomic_DNA"/>
</dbReference>
<evidence type="ECO:0000313" key="2">
    <source>
        <dbReference type="Proteomes" id="UP000011747"/>
    </source>
</evidence>
<evidence type="ECO:0000313" key="1">
    <source>
        <dbReference type="EMBL" id="EHL77917.1"/>
    </source>
</evidence>
<gene>
    <name evidence="1" type="ORF">HMPREF1015_03142</name>
</gene>
<reference evidence="1 2" key="1">
    <citation type="submission" date="2011-09" db="EMBL/GenBank/DDBJ databases">
        <title>The Genome Sequence of Bacillus smithii 7_3_47FAA.</title>
        <authorList>
            <consortium name="The Broad Institute Genome Sequencing Platform"/>
            <person name="Earl A."/>
            <person name="Ward D."/>
            <person name="Feldgarden M."/>
            <person name="Gevers D."/>
            <person name="Daigneault M."/>
            <person name="Strauss J."/>
            <person name="Allen-Vercoe E."/>
            <person name="Young S.K."/>
            <person name="Zeng Q."/>
            <person name="Gargeya S."/>
            <person name="Fitzgerald M."/>
            <person name="Haas B."/>
            <person name="Abouelleil A."/>
            <person name="Alvarado L."/>
            <person name="Arachchi H.M."/>
            <person name="Berlin A."/>
            <person name="Brown A."/>
            <person name="Chapman S.B."/>
            <person name="Chen Z."/>
            <person name="Dunbar C."/>
            <person name="Freedman E."/>
            <person name="Gearin G."/>
            <person name="Goldberg J."/>
            <person name="Griggs A."/>
            <person name="Gujja S."/>
            <person name="Heiman D."/>
            <person name="Howarth C."/>
            <person name="Larson L."/>
            <person name="Lui A."/>
            <person name="MacDonald P.J.P."/>
            <person name="Montmayeur A."/>
            <person name="Murphy C."/>
            <person name="Neiman D."/>
            <person name="Pearson M."/>
            <person name="Priest M."/>
            <person name="Roberts A."/>
            <person name="Saif S."/>
            <person name="Shea T."/>
            <person name="Shenoy N."/>
            <person name="Sisk P."/>
            <person name="Stolte C."/>
            <person name="Sykes S."/>
            <person name="Wortman J."/>
            <person name="Nusbaum C."/>
            <person name="Birren B."/>
        </authorList>
    </citation>
    <scope>NUCLEOTIDE SEQUENCE [LARGE SCALE GENOMIC DNA]</scope>
    <source>
        <strain evidence="1 2">7_3_47FAA</strain>
    </source>
</reference>
<protein>
    <submittedName>
        <fullName evidence="1">Uncharacterized protein</fullName>
    </submittedName>
</protein>
<proteinExistence type="predicted"/>
<keyword evidence="2" id="KW-1185">Reference proteome</keyword>
<organism evidence="1 2">
    <name type="scientific">Bacillus smithii 7_3_47FAA</name>
    <dbReference type="NCBI Taxonomy" id="665952"/>
    <lineage>
        <taxon>Bacteria</taxon>
        <taxon>Bacillati</taxon>
        <taxon>Bacillota</taxon>
        <taxon>Bacilli</taxon>
        <taxon>Bacillales</taxon>
        <taxon>Bacillaceae</taxon>
        <taxon>Bacillus</taxon>
    </lineage>
</organism>